<evidence type="ECO:0000313" key="3">
    <source>
        <dbReference type="Proteomes" id="UP000807342"/>
    </source>
</evidence>
<gene>
    <name evidence="2" type="ORF">P691DRAFT_760291</name>
</gene>
<proteinExistence type="predicted"/>
<organism evidence="2 3">
    <name type="scientific">Macrolepiota fuliginosa MF-IS2</name>
    <dbReference type="NCBI Taxonomy" id="1400762"/>
    <lineage>
        <taxon>Eukaryota</taxon>
        <taxon>Fungi</taxon>
        <taxon>Dikarya</taxon>
        <taxon>Basidiomycota</taxon>
        <taxon>Agaricomycotina</taxon>
        <taxon>Agaricomycetes</taxon>
        <taxon>Agaricomycetidae</taxon>
        <taxon>Agaricales</taxon>
        <taxon>Agaricineae</taxon>
        <taxon>Agaricaceae</taxon>
        <taxon>Macrolepiota</taxon>
    </lineage>
</organism>
<protein>
    <submittedName>
        <fullName evidence="2">Uncharacterized protein</fullName>
    </submittedName>
</protein>
<comment type="caution">
    <text evidence="2">The sequence shown here is derived from an EMBL/GenBank/DDBJ whole genome shotgun (WGS) entry which is preliminary data.</text>
</comment>
<dbReference type="AlphaFoldDB" id="A0A9P5XBJ0"/>
<keyword evidence="3" id="KW-1185">Reference proteome</keyword>
<accession>A0A9P5XBJ0</accession>
<name>A0A9P5XBJ0_9AGAR</name>
<dbReference type="Proteomes" id="UP000807342">
    <property type="component" value="Unassembled WGS sequence"/>
</dbReference>
<feature type="region of interest" description="Disordered" evidence="1">
    <location>
        <begin position="21"/>
        <end position="108"/>
    </location>
</feature>
<feature type="compositionally biased region" description="Low complexity" evidence="1">
    <location>
        <begin position="49"/>
        <end position="66"/>
    </location>
</feature>
<evidence type="ECO:0000256" key="1">
    <source>
        <dbReference type="SAM" id="MobiDB-lite"/>
    </source>
</evidence>
<dbReference type="EMBL" id="MU151177">
    <property type="protein sequence ID" value="KAF9447988.1"/>
    <property type="molecule type" value="Genomic_DNA"/>
</dbReference>
<feature type="compositionally biased region" description="Basic and acidic residues" evidence="1">
    <location>
        <begin position="80"/>
        <end position="99"/>
    </location>
</feature>
<sequence length="221" mass="25324">MTEHDPWEGLEYPECIETRHCPSDVHCEGSPKPPGLSHLTRNAYAPGDTYYSTFSPSSTPRSASVPHNKTEQCSSDEDDKWEREWEERREREGESEWQREQGSPLPSDDRIYNQLVAIQVTERDPLLGRFSRLLKNHGRRKALLGLRGDDAQVMIDYIHSVLSQPHLSSWLRKHSRIVLYRLCSASTLYPQRYVLKDVVKEDSPEASGQSKKLGNMTAKAC</sequence>
<reference evidence="2" key="1">
    <citation type="submission" date="2020-11" db="EMBL/GenBank/DDBJ databases">
        <authorList>
            <consortium name="DOE Joint Genome Institute"/>
            <person name="Ahrendt S."/>
            <person name="Riley R."/>
            <person name="Andreopoulos W."/>
            <person name="Labutti K."/>
            <person name="Pangilinan J."/>
            <person name="Ruiz-Duenas F.J."/>
            <person name="Barrasa J.M."/>
            <person name="Sanchez-Garcia M."/>
            <person name="Camarero S."/>
            <person name="Miyauchi S."/>
            <person name="Serrano A."/>
            <person name="Linde D."/>
            <person name="Babiker R."/>
            <person name="Drula E."/>
            <person name="Ayuso-Fernandez I."/>
            <person name="Pacheco R."/>
            <person name="Padilla G."/>
            <person name="Ferreira P."/>
            <person name="Barriuso J."/>
            <person name="Kellner H."/>
            <person name="Castanera R."/>
            <person name="Alfaro M."/>
            <person name="Ramirez L."/>
            <person name="Pisabarro A.G."/>
            <person name="Kuo A."/>
            <person name="Tritt A."/>
            <person name="Lipzen A."/>
            <person name="He G."/>
            <person name="Yan M."/>
            <person name="Ng V."/>
            <person name="Cullen D."/>
            <person name="Martin F."/>
            <person name="Rosso M.-N."/>
            <person name="Henrissat B."/>
            <person name="Hibbett D."/>
            <person name="Martinez A.T."/>
            <person name="Grigoriev I.V."/>
        </authorList>
    </citation>
    <scope>NUCLEOTIDE SEQUENCE</scope>
    <source>
        <strain evidence="2">MF-IS2</strain>
    </source>
</reference>
<evidence type="ECO:0000313" key="2">
    <source>
        <dbReference type="EMBL" id="KAF9447988.1"/>
    </source>
</evidence>